<dbReference type="EMBL" id="JARJCW010000015">
    <property type="protein sequence ID" value="KAJ7216510.1"/>
    <property type="molecule type" value="Genomic_DNA"/>
</dbReference>
<accession>A0AAD6VQH7</accession>
<feature type="region of interest" description="Disordered" evidence="1">
    <location>
        <begin position="1"/>
        <end position="23"/>
    </location>
</feature>
<dbReference type="AlphaFoldDB" id="A0AAD6VQH7"/>
<keyword evidence="3" id="KW-1185">Reference proteome</keyword>
<protein>
    <submittedName>
        <fullName evidence="2">Uncharacterized protein</fullName>
    </submittedName>
</protein>
<evidence type="ECO:0000256" key="1">
    <source>
        <dbReference type="SAM" id="MobiDB-lite"/>
    </source>
</evidence>
<dbReference type="Proteomes" id="UP001219525">
    <property type="component" value="Unassembled WGS sequence"/>
</dbReference>
<name>A0AAD6VQH7_9AGAR</name>
<gene>
    <name evidence="2" type="ORF">GGX14DRAFT_391327</name>
</gene>
<reference evidence="2" key="1">
    <citation type="submission" date="2023-03" db="EMBL/GenBank/DDBJ databases">
        <title>Massive genome expansion in bonnet fungi (Mycena s.s.) driven by repeated elements and novel gene families across ecological guilds.</title>
        <authorList>
            <consortium name="Lawrence Berkeley National Laboratory"/>
            <person name="Harder C.B."/>
            <person name="Miyauchi S."/>
            <person name="Viragh M."/>
            <person name="Kuo A."/>
            <person name="Thoen E."/>
            <person name="Andreopoulos B."/>
            <person name="Lu D."/>
            <person name="Skrede I."/>
            <person name="Drula E."/>
            <person name="Henrissat B."/>
            <person name="Morin E."/>
            <person name="Kohler A."/>
            <person name="Barry K."/>
            <person name="LaButti K."/>
            <person name="Morin E."/>
            <person name="Salamov A."/>
            <person name="Lipzen A."/>
            <person name="Mereny Z."/>
            <person name="Hegedus B."/>
            <person name="Baldrian P."/>
            <person name="Stursova M."/>
            <person name="Weitz H."/>
            <person name="Taylor A."/>
            <person name="Grigoriev I.V."/>
            <person name="Nagy L.G."/>
            <person name="Martin F."/>
            <person name="Kauserud H."/>
        </authorList>
    </citation>
    <scope>NUCLEOTIDE SEQUENCE</scope>
    <source>
        <strain evidence="2">9144</strain>
    </source>
</reference>
<sequence length="202" mass="23605">MRATPGQWRELGSISRSPRISRQNDELDRQDYLVFRHLKKFRPFSEAFPNYDDKLPAWHMNKAISYFEAKMSTVHQLRKEDTIFRSHAQDSLNPIVARSYQLYPDTSQENHKTDLALPRPAGSLPSSVLHHEVSYSLQEHQRHISGDAGLATREIFEDTPEQDKKKIQTGKRVQETLTAWAKPVKTETNQWDNRGPFTFNWE</sequence>
<evidence type="ECO:0000313" key="3">
    <source>
        <dbReference type="Proteomes" id="UP001219525"/>
    </source>
</evidence>
<proteinExistence type="predicted"/>
<organism evidence="2 3">
    <name type="scientific">Mycena pura</name>
    <dbReference type="NCBI Taxonomy" id="153505"/>
    <lineage>
        <taxon>Eukaryota</taxon>
        <taxon>Fungi</taxon>
        <taxon>Dikarya</taxon>
        <taxon>Basidiomycota</taxon>
        <taxon>Agaricomycotina</taxon>
        <taxon>Agaricomycetes</taxon>
        <taxon>Agaricomycetidae</taxon>
        <taxon>Agaricales</taxon>
        <taxon>Marasmiineae</taxon>
        <taxon>Mycenaceae</taxon>
        <taxon>Mycena</taxon>
    </lineage>
</organism>
<evidence type="ECO:0000313" key="2">
    <source>
        <dbReference type="EMBL" id="KAJ7216510.1"/>
    </source>
</evidence>
<comment type="caution">
    <text evidence="2">The sequence shown here is derived from an EMBL/GenBank/DDBJ whole genome shotgun (WGS) entry which is preliminary data.</text>
</comment>